<dbReference type="Proteomes" id="UP001597158">
    <property type="component" value="Unassembled WGS sequence"/>
</dbReference>
<keyword evidence="2" id="KW-1185">Reference proteome</keyword>
<comment type="caution">
    <text evidence="1">The sequence shown here is derived from an EMBL/GenBank/DDBJ whole genome shotgun (WGS) entry which is preliminary data.</text>
</comment>
<dbReference type="EMBL" id="JBHTMC010000009">
    <property type="protein sequence ID" value="MFD1262935.1"/>
    <property type="molecule type" value="Genomic_DNA"/>
</dbReference>
<name>A0ABW3WAT6_9RHOO</name>
<dbReference type="RefSeq" id="WP_386040026.1">
    <property type="nucleotide sequence ID" value="NZ_JBHTMC010000009.1"/>
</dbReference>
<protein>
    <submittedName>
        <fullName evidence="1">Uncharacterized protein</fullName>
    </submittedName>
</protein>
<proteinExistence type="predicted"/>
<accession>A0ABW3WAT6</accession>
<organism evidence="1 2">
    <name type="scientific">Thauera mechernichensis</name>
    <dbReference type="NCBI Taxonomy" id="82788"/>
    <lineage>
        <taxon>Bacteria</taxon>
        <taxon>Pseudomonadati</taxon>
        <taxon>Pseudomonadota</taxon>
        <taxon>Betaproteobacteria</taxon>
        <taxon>Rhodocyclales</taxon>
        <taxon>Zoogloeaceae</taxon>
        <taxon>Thauera</taxon>
    </lineage>
</organism>
<evidence type="ECO:0000313" key="1">
    <source>
        <dbReference type="EMBL" id="MFD1262935.1"/>
    </source>
</evidence>
<gene>
    <name evidence="1" type="ORF">ACFQ4M_05015</name>
</gene>
<evidence type="ECO:0000313" key="2">
    <source>
        <dbReference type="Proteomes" id="UP001597158"/>
    </source>
</evidence>
<sequence length="309" mass="34909">MTRFDTLSASTRDAWTGTCDRLCLPPENARRLVSELMLTLEGTSGKHPQRPRGYTDLPAAFHAHVSAFAHSEPAGQAPGLLDLLLLELIRQFERRFTQAALPESLLPYYLENLDRMLQRTTQSPQWARSSRDDIFLKDLGILRMWLIPCASHLVYRHSGVPRSLVLRQAPGNLMRALVYFGLRSHGFAPFLENHVHPAMLSHFNPEGRQRCYALVAELLQRWPESRGLMGISWYYDPAVRTISPHLAYLRDEPERGGALFLPAGSGPDAIAGATATSDTRRRLHEQGRYTPTRYLMAWSRTALMNAHGV</sequence>
<reference evidence="2" key="1">
    <citation type="journal article" date="2019" name="Int. J. Syst. Evol. Microbiol.">
        <title>The Global Catalogue of Microorganisms (GCM) 10K type strain sequencing project: providing services to taxonomists for standard genome sequencing and annotation.</title>
        <authorList>
            <consortium name="The Broad Institute Genomics Platform"/>
            <consortium name="The Broad Institute Genome Sequencing Center for Infectious Disease"/>
            <person name="Wu L."/>
            <person name="Ma J."/>
        </authorList>
    </citation>
    <scope>NUCLEOTIDE SEQUENCE [LARGE SCALE GENOMIC DNA]</scope>
    <source>
        <strain evidence="2">CCUG 48884</strain>
    </source>
</reference>